<keyword evidence="2" id="KW-1185">Reference proteome</keyword>
<gene>
    <name evidence="1" type="ORF">L1987_23074</name>
</gene>
<name>A0ACB9IGK9_9ASTR</name>
<evidence type="ECO:0000313" key="2">
    <source>
        <dbReference type="Proteomes" id="UP001056120"/>
    </source>
</evidence>
<evidence type="ECO:0000313" key="1">
    <source>
        <dbReference type="EMBL" id="KAI3807150.1"/>
    </source>
</evidence>
<reference evidence="1 2" key="2">
    <citation type="journal article" date="2022" name="Mol. Ecol. Resour.">
        <title>The genomes of chicory, endive, great burdock and yacon provide insights into Asteraceae paleo-polyploidization history and plant inulin production.</title>
        <authorList>
            <person name="Fan W."/>
            <person name="Wang S."/>
            <person name="Wang H."/>
            <person name="Wang A."/>
            <person name="Jiang F."/>
            <person name="Liu H."/>
            <person name="Zhao H."/>
            <person name="Xu D."/>
            <person name="Zhang Y."/>
        </authorList>
    </citation>
    <scope>NUCLEOTIDE SEQUENCE [LARGE SCALE GENOMIC DNA]</scope>
    <source>
        <strain evidence="2">cv. Yunnan</strain>
        <tissue evidence="1">Leaves</tissue>
    </source>
</reference>
<protein>
    <submittedName>
        <fullName evidence="1">Uncharacterized protein</fullName>
    </submittedName>
</protein>
<accession>A0ACB9IGK9</accession>
<proteinExistence type="predicted"/>
<comment type="caution">
    <text evidence="1">The sequence shown here is derived from an EMBL/GenBank/DDBJ whole genome shotgun (WGS) entry which is preliminary data.</text>
</comment>
<reference evidence="2" key="1">
    <citation type="journal article" date="2022" name="Mol. Ecol. Resour.">
        <title>The genomes of chicory, endive, great burdock and yacon provide insights into Asteraceae palaeo-polyploidization history and plant inulin production.</title>
        <authorList>
            <person name="Fan W."/>
            <person name="Wang S."/>
            <person name="Wang H."/>
            <person name="Wang A."/>
            <person name="Jiang F."/>
            <person name="Liu H."/>
            <person name="Zhao H."/>
            <person name="Xu D."/>
            <person name="Zhang Y."/>
        </authorList>
    </citation>
    <scope>NUCLEOTIDE SEQUENCE [LARGE SCALE GENOMIC DNA]</scope>
    <source>
        <strain evidence="2">cv. Yunnan</strain>
    </source>
</reference>
<sequence length="454" mass="51887">MHRTLFHIAKGHGPILLLRFGCRPVLLISSASAADDLFTKNDLVFAKRPELIQAKVFGCNCTNLAWASHGDRWQHLRRASCLEILPCYRQPDQHDSLADEVKQLLRQLYSSKNVSVKLRPMFLDLVFNVMISMFAGKSYRQNITTEERKEISELLECASRSFKFTTEETDLVYFMPILKLLGFTGLEQKCRKLQSKCDTLTDNLIEKIRTHDGVCKKEENVIKLLLKRRYTNEIIRGLVLVLLSAGTDTTAGTLEWALSLLLNHPEVLRKARDEIDEYVGNDRFIEQSDIEHLPYLRCIVKETMRLYPVAPLLVPHESSEDCTVGGYYVPKGTMLMLNVWAIQHDPNIWKEPTKFDPERFKDIVDKGDGFNLMPFGYGRRSCPGKHMAVRVITMALGSLIHCFDFGEDKVDMTERTGLALFKDEPLKAVCHPRSTMDNLLSNLNKLSLGEEMAM</sequence>
<dbReference type="Proteomes" id="UP001056120">
    <property type="component" value="Linkage Group LG08"/>
</dbReference>
<dbReference type="EMBL" id="CM042025">
    <property type="protein sequence ID" value="KAI3807150.1"/>
    <property type="molecule type" value="Genomic_DNA"/>
</dbReference>
<organism evidence="1 2">
    <name type="scientific">Smallanthus sonchifolius</name>
    <dbReference type="NCBI Taxonomy" id="185202"/>
    <lineage>
        <taxon>Eukaryota</taxon>
        <taxon>Viridiplantae</taxon>
        <taxon>Streptophyta</taxon>
        <taxon>Embryophyta</taxon>
        <taxon>Tracheophyta</taxon>
        <taxon>Spermatophyta</taxon>
        <taxon>Magnoliopsida</taxon>
        <taxon>eudicotyledons</taxon>
        <taxon>Gunneridae</taxon>
        <taxon>Pentapetalae</taxon>
        <taxon>asterids</taxon>
        <taxon>campanulids</taxon>
        <taxon>Asterales</taxon>
        <taxon>Asteraceae</taxon>
        <taxon>Asteroideae</taxon>
        <taxon>Heliantheae alliance</taxon>
        <taxon>Millerieae</taxon>
        <taxon>Smallanthus</taxon>
    </lineage>
</organism>